<reference evidence="2" key="1">
    <citation type="submission" date="2022-02" db="EMBL/GenBank/DDBJ databases">
        <title>Towards deciphering the DNA virus diversity associated with rodent species in the families Cricetidae and Heteromyidae.</title>
        <authorList>
            <person name="Lund M."/>
            <person name="Larsen B.B."/>
            <person name="Gryseels S."/>
            <person name="Kraberger S."/>
            <person name="Rowsey D.M."/>
            <person name="Steger L."/>
            <person name="Yule K.M."/>
            <person name="Upham N.S."/>
            <person name="Worobey M."/>
            <person name="Van Doorslaer K."/>
            <person name="Varsani A."/>
        </authorList>
    </citation>
    <scope>NUCLEOTIDE SEQUENCE</scope>
    <source>
        <strain evidence="2">NeonRodF8_16</strain>
    </source>
</reference>
<sequence>MSKTNCHFDMSVFNCLHPREITTVRGEIRHVPCGKCEACVNRKGLNYATQCKLESAAHKYCMFVTLTYDNDNLPLANCFCSAGDVFFYPVTKRLVKHVQNRPRCPFLAVAHGGSFNMASLSLYRDKFALPSHIKDFIPVLDKLDLQLFIKRLRYYISKKTNEKIRYFAVGEYGPVHFRPHYHLLLWFDESETLQEIGKAISSSWQYGRIDYSLSKGSTASYVSSYANSFSSRSKIHAVKGLNGFVLHSSHLFGSFYESELKEMYAFDYERVATKCFNDNGRVKQVAPLLAFESSFFRRCINFGETSHDDHLVCYTFLERARKEYGNLPISHLARLIYNDPDGNCFTMLQRLTFNGWIKESTVLSVLYTSNNFFRCCGDFCIHPRSLVNVIESYWSQKDYYNLKQQLLEQERFSAECSPENLCFLLFFYNNFYESYAKGNECPYHSKPVRDYCESIGLEPNFVSHTLMGLENNPLYQEFAYMQKKLSKDLVKHKHLNDLNKIFNY</sequence>
<name>A0A976N282_9VIRU</name>
<proteinExistence type="predicted"/>
<dbReference type="Pfam" id="PF23343">
    <property type="entry name" value="REP_ORF2-G2P"/>
    <property type="match status" value="1"/>
</dbReference>
<organism evidence="2">
    <name type="scientific">Peromfec virus RodF8_16</name>
    <dbReference type="NCBI Taxonomy" id="2929360"/>
    <lineage>
        <taxon>Viruses</taxon>
        <taxon>Monodnaviria</taxon>
        <taxon>Sangervirae</taxon>
        <taxon>Phixviricota</taxon>
        <taxon>Malgrandaviricetes</taxon>
        <taxon>Petitvirales</taxon>
        <taxon>Microviridae</taxon>
    </lineage>
</organism>
<feature type="domain" description="Replication-associated protein ORF2/G2P" evidence="1">
    <location>
        <begin position="141"/>
        <end position="227"/>
    </location>
</feature>
<dbReference type="EMBL" id="OM869651">
    <property type="protein sequence ID" value="UPW41702.1"/>
    <property type="molecule type" value="Genomic_DNA"/>
</dbReference>
<evidence type="ECO:0000313" key="2">
    <source>
        <dbReference type="EMBL" id="UPW41702.1"/>
    </source>
</evidence>
<accession>A0A976N282</accession>
<dbReference type="InterPro" id="IPR056906">
    <property type="entry name" value="ORF2/G2P_dom"/>
</dbReference>
<protein>
    <submittedName>
        <fullName evidence="2">Replication initiator protein</fullName>
    </submittedName>
</protein>
<evidence type="ECO:0000259" key="1">
    <source>
        <dbReference type="Pfam" id="PF23343"/>
    </source>
</evidence>